<proteinExistence type="predicted"/>
<accession>A0A1B6HAL0</accession>
<gene>
    <name evidence="3" type="ORF">g.8439</name>
    <name evidence="2" type="ORF">g.8440</name>
</gene>
<sequence>MLKLFVALCFIAVSSSLLDETSIIRNSKYGGFHGENRNVSEENDGKTTQVNIEPSNYETYFKTINIVSNLKDALQVCLCNDVEAEEEELAKEIANLLPDDWQSQNTETFFRTLIDAVHKVCKVVI</sequence>
<reference evidence="2" key="1">
    <citation type="submission" date="2015-11" db="EMBL/GenBank/DDBJ databases">
        <title>De novo transcriptome assembly of four potential Pierce s Disease insect vectors from Arizona vineyards.</title>
        <authorList>
            <person name="Tassone E.E."/>
        </authorList>
    </citation>
    <scope>NUCLEOTIDE SEQUENCE</scope>
</reference>
<feature type="signal peptide" evidence="1">
    <location>
        <begin position="1"/>
        <end position="16"/>
    </location>
</feature>
<evidence type="ECO:0000313" key="2">
    <source>
        <dbReference type="EMBL" id="JAS71726.1"/>
    </source>
</evidence>
<dbReference type="EMBL" id="GECU01025138">
    <property type="protein sequence ID" value="JAS82568.1"/>
    <property type="molecule type" value="Transcribed_RNA"/>
</dbReference>
<feature type="chain" id="PRO_5008584193" evidence="1">
    <location>
        <begin position="17"/>
        <end position="125"/>
    </location>
</feature>
<name>A0A1B6HAL0_9HEMI</name>
<evidence type="ECO:0000313" key="3">
    <source>
        <dbReference type="EMBL" id="JAS82568.1"/>
    </source>
</evidence>
<keyword evidence="1" id="KW-0732">Signal</keyword>
<protein>
    <submittedName>
        <fullName evidence="2">Uncharacterized protein</fullName>
    </submittedName>
</protein>
<dbReference type="EMBL" id="GECU01035980">
    <property type="protein sequence ID" value="JAS71726.1"/>
    <property type="molecule type" value="Transcribed_RNA"/>
</dbReference>
<evidence type="ECO:0000256" key="1">
    <source>
        <dbReference type="SAM" id="SignalP"/>
    </source>
</evidence>
<organism evidence="2">
    <name type="scientific">Homalodisca liturata</name>
    <dbReference type="NCBI Taxonomy" id="320908"/>
    <lineage>
        <taxon>Eukaryota</taxon>
        <taxon>Metazoa</taxon>
        <taxon>Ecdysozoa</taxon>
        <taxon>Arthropoda</taxon>
        <taxon>Hexapoda</taxon>
        <taxon>Insecta</taxon>
        <taxon>Pterygota</taxon>
        <taxon>Neoptera</taxon>
        <taxon>Paraneoptera</taxon>
        <taxon>Hemiptera</taxon>
        <taxon>Auchenorrhyncha</taxon>
        <taxon>Membracoidea</taxon>
        <taxon>Cicadellidae</taxon>
        <taxon>Cicadellinae</taxon>
        <taxon>Proconiini</taxon>
        <taxon>Homalodisca</taxon>
    </lineage>
</organism>
<dbReference type="AlphaFoldDB" id="A0A1B6HAL0"/>